<feature type="binding site" evidence="1">
    <location>
        <position position="50"/>
    </location>
    <ligand>
        <name>NAD(+)</name>
        <dbReference type="ChEBI" id="CHEBI:57540"/>
    </ligand>
</feature>
<feature type="active site" evidence="1">
    <location>
        <position position="163"/>
    </location>
</feature>
<dbReference type="GO" id="GO:0003677">
    <property type="term" value="F:DNA binding"/>
    <property type="evidence" value="ECO:0007669"/>
    <property type="project" value="UniProtKB-UniRule"/>
</dbReference>
<keyword evidence="1" id="KW-0238">DNA-binding</keyword>
<dbReference type="Pfam" id="PF14487">
    <property type="entry name" value="DarT"/>
    <property type="match status" value="1"/>
</dbReference>
<organism evidence="2 3">
    <name type="scientific">Anoxybacillus flavithermus</name>
    <dbReference type="NCBI Taxonomy" id="33934"/>
    <lineage>
        <taxon>Bacteria</taxon>
        <taxon>Bacillati</taxon>
        <taxon>Bacillota</taxon>
        <taxon>Bacilli</taxon>
        <taxon>Bacillales</taxon>
        <taxon>Anoxybacillaceae</taxon>
        <taxon>Anoxybacillus</taxon>
    </lineage>
</organism>
<sequence length="210" mass="24804">MIYKKWLYHITHYSNLPSILCHGGLVANNVAKVKSVSYVNIAHTRIQARRSIISVPLPPYGTLHDYVPFYFAPRSPMLYAINKGRVDGYAKGQDEIIYLVSRTDVIHHRGLGYVFTDGHAIMKFTDFYNDLKDLDKIDWNVMRSQFWFETEENPDRERRRQAEFLVYQFVPIDMILGIGVKNDKMKQKVEEIMYQCHCHKPIAVRPHWYY</sequence>
<feature type="binding site" evidence="1">
    <location>
        <begin position="9"/>
        <end position="11"/>
    </location>
    <ligand>
        <name>NAD(+)</name>
        <dbReference type="ChEBI" id="CHEBI:57540"/>
    </ligand>
</feature>
<comment type="similarity">
    <text evidence="1">Belongs to the DarT ADP-ribosyltransferase family.</text>
</comment>
<evidence type="ECO:0000313" key="2">
    <source>
        <dbReference type="EMBL" id="OAO77462.1"/>
    </source>
</evidence>
<dbReference type="Proteomes" id="UP000078336">
    <property type="component" value="Unassembled WGS sequence"/>
</dbReference>
<name>A0A178T924_9BACL</name>
<feature type="active site" description="Proton acceptor" evidence="1">
    <location>
        <position position="50"/>
    </location>
</feature>
<dbReference type="PROSITE" id="PS52018">
    <property type="entry name" value="DART"/>
    <property type="match status" value="1"/>
</dbReference>
<dbReference type="RefSeq" id="WP_004892636.1">
    <property type="nucleotide sequence ID" value="NZ_CP021838.1"/>
</dbReference>
<proteinExistence type="inferred from homology"/>
<comment type="caution">
    <text evidence="2">The sequence shown here is derived from an EMBL/GenBank/DDBJ whole genome shotgun (WGS) entry which is preliminary data.</text>
</comment>
<dbReference type="AlphaFoldDB" id="A0A178T924"/>
<dbReference type="PATRIC" id="fig|33934.7.peg.2464"/>
<dbReference type="GO" id="GO:0016779">
    <property type="term" value="F:nucleotidyltransferase activity"/>
    <property type="evidence" value="ECO:0007669"/>
    <property type="project" value="UniProtKB-UniRule"/>
</dbReference>
<reference evidence="2 3" key="1">
    <citation type="submission" date="2016-03" db="EMBL/GenBank/DDBJ databases">
        <title>Spore heat resistance.</title>
        <authorList>
            <person name="Boekhorst J."/>
            <person name="Berendsen E.M."/>
            <person name="Wells-Bennik M.H."/>
            <person name="Kuipers O.P."/>
        </authorList>
    </citation>
    <scope>NUCLEOTIDE SEQUENCE [LARGE SCALE GENOMIC DNA]</scope>
    <source>
        <strain evidence="2 3">AF16</strain>
    </source>
</reference>
<dbReference type="EMBL" id="LUCQ01000127">
    <property type="protein sequence ID" value="OAO77462.1"/>
    <property type="molecule type" value="Genomic_DNA"/>
</dbReference>
<keyword evidence="1" id="KW-0328">Glycosyltransferase</keyword>
<dbReference type="OrthoDB" id="9813972at2"/>
<keyword evidence="1" id="KW-0548">Nucleotidyltransferase</keyword>
<gene>
    <name evidence="2" type="ORF">TAF16_2113</name>
</gene>
<dbReference type="InterPro" id="IPR029494">
    <property type="entry name" value="DarT"/>
</dbReference>
<keyword evidence="3" id="KW-1185">Reference proteome</keyword>
<comment type="catalytic activity">
    <reaction evidence="1">
        <text>a thymidine in DNA + NAD(+) = an N-(ADP-alpha-D-ribosyl)-thymidine in DNA + nicotinamide + H(+)</text>
        <dbReference type="Rhea" id="RHEA:71651"/>
        <dbReference type="Rhea" id="RHEA-COMP:13556"/>
        <dbReference type="Rhea" id="RHEA-COMP:18051"/>
        <dbReference type="ChEBI" id="CHEBI:15378"/>
        <dbReference type="ChEBI" id="CHEBI:17154"/>
        <dbReference type="ChEBI" id="CHEBI:57540"/>
        <dbReference type="ChEBI" id="CHEBI:137386"/>
        <dbReference type="ChEBI" id="CHEBI:191199"/>
    </reaction>
</comment>
<dbReference type="GO" id="GO:0016757">
    <property type="term" value="F:glycosyltransferase activity"/>
    <property type="evidence" value="ECO:0007669"/>
    <property type="project" value="UniProtKB-UniRule"/>
</dbReference>
<evidence type="ECO:0000256" key="1">
    <source>
        <dbReference type="PROSITE-ProRule" id="PRU01362"/>
    </source>
</evidence>
<accession>A0A178T924</accession>
<keyword evidence="1" id="KW-1277">Toxin-antitoxin system</keyword>
<keyword evidence="1" id="KW-0808">Transferase</keyword>
<comment type="caution">
    <text evidence="1">Lacks conserved residue(s) required for the propagation of feature annotation.</text>
</comment>
<evidence type="ECO:0000313" key="3">
    <source>
        <dbReference type="Proteomes" id="UP000078336"/>
    </source>
</evidence>
<protein>
    <submittedName>
        <fullName evidence="2">Uncharacterized protein</fullName>
    </submittedName>
</protein>